<dbReference type="AlphaFoldDB" id="A0A837KIU1"/>
<comment type="caution">
    <text evidence="2">The sequence shown here is derived from an EMBL/GenBank/DDBJ whole genome shotgun (WGS) entry which is preliminary data.</text>
</comment>
<dbReference type="EMBL" id="BJOL01000010">
    <property type="protein sequence ID" value="GED57678.1"/>
    <property type="molecule type" value="Genomic_DNA"/>
</dbReference>
<evidence type="ECO:0000313" key="1">
    <source>
        <dbReference type="EMBL" id="GED57678.1"/>
    </source>
</evidence>
<organism evidence="2 3">
    <name type="scientific">Brevibacillus formosus</name>
    <dbReference type="NCBI Taxonomy" id="54913"/>
    <lineage>
        <taxon>Bacteria</taxon>
        <taxon>Bacillati</taxon>
        <taxon>Bacillota</taxon>
        <taxon>Bacilli</taxon>
        <taxon>Bacillales</taxon>
        <taxon>Paenibacillaceae</taxon>
        <taxon>Brevibacillus</taxon>
    </lineage>
</organism>
<reference evidence="2 3" key="1">
    <citation type="submission" date="2015-05" db="EMBL/GenBank/DDBJ databases">
        <title>Genome sequencing project for genomic taxonomy and phylogenomics of Bacillus-like bacteria.</title>
        <authorList>
            <person name="Liu B."/>
            <person name="Wang J."/>
            <person name="Zhu Y."/>
            <person name="Liu G."/>
            <person name="Chen Q."/>
            <person name="Chen Z."/>
            <person name="Lan J."/>
            <person name="Che J."/>
            <person name="Ge C."/>
            <person name="Shi H."/>
            <person name="Pan Z."/>
            <person name="Liu X."/>
        </authorList>
    </citation>
    <scope>NUCLEOTIDE SEQUENCE [LARGE SCALE GENOMIC DNA]</scope>
    <source>
        <strain evidence="2 3">DSM 9885</strain>
    </source>
</reference>
<evidence type="ECO:0008006" key="5">
    <source>
        <dbReference type="Google" id="ProtNLM"/>
    </source>
</evidence>
<name>A0A837KIU1_9BACL</name>
<evidence type="ECO:0000313" key="2">
    <source>
        <dbReference type="EMBL" id="KLH97647.1"/>
    </source>
</evidence>
<protein>
    <recommendedName>
        <fullName evidence="5">DUF2007 domain-containing protein</fullName>
    </recommendedName>
</protein>
<accession>A0A837KIU1</accession>
<proteinExistence type="predicted"/>
<gene>
    <name evidence="2" type="ORF">AA984_17350</name>
    <name evidence="1" type="ORF">BFO01nite_18100</name>
</gene>
<reference evidence="1 4" key="2">
    <citation type="submission" date="2019-06" db="EMBL/GenBank/DDBJ databases">
        <title>Whole genome shotgun sequence of Brevibacillus formosus NBRC 15716.</title>
        <authorList>
            <person name="Hosoyama A."/>
            <person name="Uohara A."/>
            <person name="Ohji S."/>
            <person name="Ichikawa N."/>
        </authorList>
    </citation>
    <scope>NUCLEOTIDE SEQUENCE [LARGE SCALE GENOMIC DNA]</scope>
    <source>
        <strain evidence="1 4">NBRC 15716</strain>
    </source>
</reference>
<sequence length="84" mass="9956">MDFFLTLFSKCKCLIHTAFGHEEYIRVANKLSSHGIRFRTRIHSHKLRHLGGDMEMLPQEDHKQYDIYVARKDEHQAHSAIHAR</sequence>
<keyword evidence="4" id="KW-1185">Reference proteome</keyword>
<evidence type="ECO:0000313" key="3">
    <source>
        <dbReference type="Proteomes" id="UP000035218"/>
    </source>
</evidence>
<dbReference type="EMBL" id="LDCN01000005">
    <property type="protein sequence ID" value="KLH97647.1"/>
    <property type="molecule type" value="Genomic_DNA"/>
</dbReference>
<evidence type="ECO:0000313" key="4">
    <source>
        <dbReference type="Proteomes" id="UP000319498"/>
    </source>
</evidence>
<dbReference type="Proteomes" id="UP000035218">
    <property type="component" value="Unassembled WGS sequence"/>
</dbReference>
<dbReference type="Proteomes" id="UP000319498">
    <property type="component" value="Unassembled WGS sequence"/>
</dbReference>